<feature type="chain" id="PRO_5023918739" evidence="3">
    <location>
        <begin position="25"/>
        <end position="775"/>
    </location>
</feature>
<feature type="domain" description="Right handed beta helix" evidence="4">
    <location>
        <begin position="404"/>
        <end position="494"/>
    </location>
</feature>
<name>A0A5J5JVF6_9ACTN</name>
<dbReference type="Gene3D" id="2.160.20.10">
    <property type="entry name" value="Single-stranded right-handed beta-helix, Pectin lyase-like"/>
    <property type="match status" value="1"/>
</dbReference>
<feature type="region of interest" description="Disordered" evidence="1">
    <location>
        <begin position="728"/>
        <end position="775"/>
    </location>
</feature>
<feature type="domain" description="Right handed beta helix" evidence="4">
    <location>
        <begin position="509"/>
        <end position="652"/>
    </location>
</feature>
<dbReference type="AlphaFoldDB" id="A0A5J5JVF6"/>
<organism evidence="5 6">
    <name type="scientific">Microbispora cellulosiformans</name>
    <dbReference type="NCBI Taxonomy" id="2614688"/>
    <lineage>
        <taxon>Bacteria</taxon>
        <taxon>Bacillati</taxon>
        <taxon>Actinomycetota</taxon>
        <taxon>Actinomycetes</taxon>
        <taxon>Streptosporangiales</taxon>
        <taxon>Streptosporangiaceae</taxon>
        <taxon>Microbispora</taxon>
    </lineage>
</organism>
<evidence type="ECO:0000256" key="1">
    <source>
        <dbReference type="SAM" id="MobiDB-lite"/>
    </source>
</evidence>
<accession>A0A5J5JVF6</accession>
<evidence type="ECO:0000256" key="2">
    <source>
        <dbReference type="SAM" id="Phobius"/>
    </source>
</evidence>
<feature type="signal peptide" evidence="3">
    <location>
        <begin position="1"/>
        <end position="24"/>
    </location>
</feature>
<gene>
    <name evidence="5" type="ORF">F5972_28110</name>
</gene>
<feature type="region of interest" description="Disordered" evidence="1">
    <location>
        <begin position="27"/>
        <end position="137"/>
    </location>
</feature>
<dbReference type="RefSeq" id="WP_150937569.1">
    <property type="nucleotide sequence ID" value="NZ_VYTZ01000012.1"/>
</dbReference>
<dbReference type="SMART" id="SM00710">
    <property type="entry name" value="PbH1"/>
    <property type="match status" value="8"/>
</dbReference>
<keyword evidence="2" id="KW-0812">Transmembrane</keyword>
<evidence type="ECO:0000259" key="4">
    <source>
        <dbReference type="Pfam" id="PF13229"/>
    </source>
</evidence>
<protein>
    <submittedName>
        <fullName evidence="5">Right-handed parallel beta-helix repeat-containing protein</fullName>
    </submittedName>
</protein>
<keyword evidence="3" id="KW-0732">Signal</keyword>
<feature type="region of interest" description="Disordered" evidence="1">
    <location>
        <begin position="351"/>
        <end position="382"/>
    </location>
</feature>
<dbReference type="InterPro" id="IPR039448">
    <property type="entry name" value="Beta_helix"/>
</dbReference>
<dbReference type="Pfam" id="PF13229">
    <property type="entry name" value="Beta_helix"/>
    <property type="match status" value="2"/>
</dbReference>
<evidence type="ECO:0000313" key="5">
    <source>
        <dbReference type="EMBL" id="KAA9375237.1"/>
    </source>
</evidence>
<keyword evidence="2" id="KW-1133">Transmembrane helix</keyword>
<evidence type="ECO:0000313" key="6">
    <source>
        <dbReference type="Proteomes" id="UP000327011"/>
    </source>
</evidence>
<dbReference type="InterPro" id="IPR006626">
    <property type="entry name" value="PbH1"/>
</dbReference>
<dbReference type="EMBL" id="VYTZ01000012">
    <property type="protein sequence ID" value="KAA9375237.1"/>
    <property type="molecule type" value="Genomic_DNA"/>
</dbReference>
<dbReference type="InterPro" id="IPR011050">
    <property type="entry name" value="Pectin_lyase_fold/virulence"/>
</dbReference>
<comment type="caution">
    <text evidence="5">The sequence shown here is derived from an EMBL/GenBank/DDBJ whole genome shotgun (WGS) entry which is preliminary data.</text>
</comment>
<keyword evidence="2" id="KW-0472">Membrane</keyword>
<sequence>MRRSLPALLTAAALTLGVAGPAVAAPVRGGRAAAAEPTPVDLVDPAAPPSDRDHSPTPSPDPTPTETSRPSPTPKRSPSARPTRSSARPPKATRTPGTGTAGTARQTPAGGQSLPTPTREEPKEDEEPRETPAPLEEAVMADDETLKAGLISADAEAQARLVDVEDQRIIQTRAALTALLQAGGIAAAQRKRPQVFVSAYGRTLVLPARNDTTAPYTLRDIAAVEKGRYLRRMKDGSYLLGVQVFVADGARLQLRGPLTLRMGSLPGSFSSIISFGGDIDIKGTAAKPVRITSWDVRTRRPDMTTTDGRAYIRAVGGKFEMAYAEVSDLGFWSGRTGGIALTGTERPASVYRHRTKTQRHQDKAERLSRAGSQRGGSSFGDVETIPIGPGTATHVLADDLVSGSIRHSVITGNAYGLFVSGSNQTQIVDDEIRDSLAHGVFLHRFVNSATVQSTKVIGSGGDGFVLSRATEKVQITDCVAERNGRNGFTLNGQALAQGPSASGESLTVYGDNSVNDSVARDNGRYGVEVLGGSRLSVYTSEITGGDMGIVVREGASEVQISGNRLSGQARQGIALRDGATAGHVAGNTITDTVTGIYLRDSNARVVGNKITTLVRPRAHGITMVGDVGATEITRNTVAGSGTSAISVSRSAHRVNEHDNVEDAWHDTSTFWVKAKRYVKPMNLIWAAVILLVIVSALRSRQVGADRRRRRAAIGDPYARQRVLEERPALALRPAVRTPPARSAHGGDRPRHREPSLPIHHPAPAPAAPATGGITP</sequence>
<dbReference type="SUPFAM" id="SSF51126">
    <property type="entry name" value="Pectin lyase-like"/>
    <property type="match status" value="1"/>
</dbReference>
<proteinExistence type="predicted"/>
<dbReference type="InterPro" id="IPR012334">
    <property type="entry name" value="Pectin_lyas_fold"/>
</dbReference>
<feature type="compositionally biased region" description="Basic and acidic residues" evidence="1">
    <location>
        <begin position="359"/>
        <end position="368"/>
    </location>
</feature>
<reference evidence="5 6" key="1">
    <citation type="submission" date="2019-09" db="EMBL/GenBank/DDBJ databases">
        <title>Screening of Novel Bioactive Compounds from Soil-Associated.</title>
        <authorList>
            <person name="Gong X."/>
        </authorList>
    </citation>
    <scope>NUCLEOTIDE SEQUENCE [LARGE SCALE GENOMIC DNA]</scope>
    <source>
        <strain evidence="5 6">Gxj-6</strain>
    </source>
</reference>
<dbReference type="Proteomes" id="UP000327011">
    <property type="component" value="Unassembled WGS sequence"/>
</dbReference>
<feature type="compositionally biased region" description="Basic and acidic residues" evidence="1">
    <location>
        <begin position="744"/>
        <end position="754"/>
    </location>
</feature>
<keyword evidence="6" id="KW-1185">Reference proteome</keyword>
<feature type="compositionally biased region" description="Low complexity" evidence="1">
    <location>
        <begin position="64"/>
        <end position="117"/>
    </location>
</feature>
<evidence type="ECO:0000256" key="3">
    <source>
        <dbReference type="SAM" id="SignalP"/>
    </source>
</evidence>
<feature type="transmembrane region" description="Helical" evidence="2">
    <location>
        <begin position="683"/>
        <end position="700"/>
    </location>
</feature>